<protein>
    <submittedName>
        <fullName evidence="1">Uncharacterized protein</fullName>
    </submittedName>
</protein>
<sequence length="122" mass="12631">MVSVASLAARAFDRIAATVSDAVMPCTLTHQEQGAYNPGTGEYDIITTQTDGRVVFATAQPIDDMFPGYVAAPGEMLVYAEGFDFAPVENDGLSIGGTGHTVTEVGDIAGASGAWALMVVRS</sequence>
<dbReference type="EMBL" id="JAODNV010000003">
    <property type="protein sequence ID" value="MCT8989018.1"/>
    <property type="molecule type" value="Genomic_DNA"/>
</dbReference>
<reference evidence="1" key="1">
    <citation type="submission" date="2022-08" db="EMBL/GenBank/DDBJ databases">
        <title>Chelativorans sichuanense sp. nov., a paraffin oil-degrading bacterium isolated from a mixture of oil-based drill cuttings and paddy soil.</title>
        <authorList>
            <person name="Yu J."/>
            <person name="Liu H."/>
            <person name="Chen Q."/>
        </authorList>
    </citation>
    <scope>NUCLEOTIDE SEQUENCE</scope>
    <source>
        <strain evidence="1">SCAU 2101</strain>
    </source>
</reference>
<proteinExistence type="predicted"/>
<dbReference type="Proteomes" id="UP001149009">
    <property type="component" value="Unassembled WGS sequence"/>
</dbReference>
<dbReference type="RefSeq" id="WP_261513684.1">
    <property type="nucleotide sequence ID" value="NZ_JAODNV010000003.1"/>
</dbReference>
<dbReference type="AlphaFoldDB" id="A0A9X3B5C2"/>
<evidence type="ECO:0000313" key="2">
    <source>
        <dbReference type="Proteomes" id="UP001149009"/>
    </source>
</evidence>
<organism evidence="1 2">
    <name type="scientific">Chelativorans petroleitrophicus</name>
    <dbReference type="NCBI Taxonomy" id="2975484"/>
    <lineage>
        <taxon>Bacteria</taxon>
        <taxon>Pseudomonadati</taxon>
        <taxon>Pseudomonadota</taxon>
        <taxon>Alphaproteobacteria</taxon>
        <taxon>Hyphomicrobiales</taxon>
        <taxon>Phyllobacteriaceae</taxon>
        <taxon>Chelativorans</taxon>
    </lineage>
</organism>
<keyword evidence="2" id="KW-1185">Reference proteome</keyword>
<name>A0A9X3B5C2_9HYPH</name>
<comment type="caution">
    <text evidence="1">The sequence shown here is derived from an EMBL/GenBank/DDBJ whole genome shotgun (WGS) entry which is preliminary data.</text>
</comment>
<gene>
    <name evidence="1" type="ORF">NYR54_01740</name>
</gene>
<accession>A0A9X3B5C2</accession>
<evidence type="ECO:0000313" key="1">
    <source>
        <dbReference type="EMBL" id="MCT8989018.1"/>
    </source>
</evidence>